<comment type="caution">
    <text evidence="2">The sequence shown here is derived from an EMBL/GenBank/DDBJ whole genome shotgun (WGS) entry which is preliminary data.</text>
</comment>
<dbReference type="Proteomes" id="UP001066276">
    <property type="component" value="Chromosome 4_2"/>
</dbReference>
<proteinExistence type="predicted"/>
<gene>
    <name evidence="2" type="ORF">NDU88_002858</name>
</gene>
<feature type="compositionally biased region" description="Polar residues" evidence="1">
    <location>
        <begin position="95"/>
        <end position="108"/>
    </location>
</feature>
<feature type="compositionally biased region" description="Basic and acidic residues" evidence="1">
    <location>
        <begin position="64"/>
        <end position="76"/>
    </location>
</feature>
<organism evidence="2 3">
    <name type="scientific">Pleurodeles waltl</name>
    <name type="common">Iberian ribbed newt</name>
    <dbReference type="NCBI Taxonomy" id="8319"/>
    <lineage>
        <taxon>Eukaryota</taxon>
        <taxon>Metazoa</taxon>
        <taxon>Chordata</taxon>
        <taxon>Craniata</taxon>
        <taxon>Vertebrata</taxon>
        <taxon>Euteleostomi</taxon>
        <taxon>Amphibia</taxon>
        <taxon>Batrachia</taxon>
        <taxon>Caudata</taxon>
        <taxon>Salamandroidea</taxon>
        <taxon>Salamandridae</taxon>
        <taxon>Pleurodelinae</taxon>
        <taxon>Pleurodeles</taxon>
    </lineage>
</organism>
<dbReference type="EMBL" id="JANPWB010000008">
    <property type="protein sequence ID" value="KAJ1162390.1"/>
    <property type="molecule type" value="Genomic_DNA"/>
</dbReference>
<accession>A0AAV7SE24</accession>
<evidence type="ECO:0000313" key="2">
    <source>
        <dbReference type="EMBL" id="KAJ1162390.1"/>
    </source>
</evidence>
<feature type="region of interest" description="Disordered" evidence="1">
    <location>
        <begin position="14"/>
        <end position="108"/>
    </location>
</feature>
<sequence length="139" mass="15076">MEEILHRLLMAAEKNGKNKHWLHRKLDEDPQGDPDKQREGRSADTGGTQKGPPLTQRYCQVKVTPEKEEQDAEKGGQQDGVVGEDPLLAAIPATVGSTGDASQKTTNGEHISVTVKECLKSFAPLLFNSKCSVQGQVPS</sequence>
<reference evidence="2" key="1">
    <citation type="journal article" date="2022" name="bioRxiv">
        <title>Sequencing and chromosome-scale assembly of the giantPleurodeles waltlgenome.</title>
        <authorList>
            <person name="Brown T."/>
            <person name="Elewa A."/>
            <person name="Iarovenko S."/>
            <person name="Subramanian E."/>
            <person name="Araus A.J."/>
            <person name="Petzold A."/>
            <person name="Susuki M."/>
            <person name="Suzuki K.-i.T."/>
            <person name="Hayashi T."/>
            <person name="Toyoda A."/>
            <person name="Oliveira C."/>
            <person name="Osipova E."/>
            <person name="Leigh N.D."/>
            <person name="Simon A."/>
            <person name="Yun M.H."/>
        </authorList>
    </citation>
    <scope>NUCLEOTIDE SEQUENCE</scope>
    <source>
        <strain evidence="2">20211129_DDA</strain>
        <tissue evidence="2">Liver</tissue>
    </source>
</reference>
<protein>
    <submittedName>
        <fullName evidence="2">Uncharacterized protein</fullName>
    </submittedName>
</protein>
<dbReference type="AlphaFoldDB" id="A0AAV7SE24"/>
<keyword evidence="3" id="KW-1185">Reference proteome</keyword>
<feature type="compositionally biased region" description="Basic and acidic residues" evidence="1">
    <location>
        <begin position="24"/>
        <end position="42"/>
    </location>
</feature>
<evidence type="ECO:0000256" key="1">
    <source>
        <dbReference type="SAM" id="MobiDB-lite"/>
    </source>
</evidence>
<evidence type="ECO:0000313" key="3">
    <source>
        <dbReference type="Proteomes" id="UP001066276"/>
    </source>
</evidence>
<name>A0AAV7SE24_PLEWA</name>